<dbReference type="Gene3D" id="3.40.50.150">
    <property type="entry name" value="Vaccinia Virus protein VP39"/>
    <property type="match status" value="1"/>
</dbReference>
<evidence type="ECO:0000259" key="4">
    <source>
        <dbReference type="Pfam" id="PF08241"/>
    </source>
</evidence>
<gene>
    <name evidence="5" type="ORF">BST12_00195</name>
</gene>
<dbReference type="EMBL" id="MVHE01000001">
    <property type="protein sequence ID" value="ORA26572.1"/>
    <property type="molecule type" value="Genomic_DNA"/>
</dbReference>
<name>A0A1X0A967_MYCAN</name>
<evidence type="ECO:0000256" key="2">
    <source>
        <dbReference type="ARBA" id="ARBA00022603"/>
    </source>
</evidence>
<organism evidence="5 6">
    <name type="scientific">Mycobacterium angelicum</name>
    <dbReference type="NCBI Taxonomy" id="470074"/>
    <lineage>
        <taxon>Bacteria</taxon>
        <taxon>Bacillati</taxon>
        <taxon>Actinomycetota</taxon>
        <taxon>Actinomycetes</taxon>
        <taxon>Mycobacteriales</taxon>
        <taxon>Mycobacteriaceae</taxon>
        <taxon>Mycobacterium</taxon>
    </lineage>
</organism>
<proteinExistence type="inferred from homology"/>
<evidence type="ECO:0000256" key="3">
    <source>
        <dbReference type="ARBA" id="ARBA00022679"/>
    </source>
</evidence>
<feature type="domain" description="Methyltransferase type 11" evidence="4">
    <location>
        <begin position="47"/>
        <end position="137"/>
    </location>
</feature>
<dbReference type="PANTHER" id="PTHR44942:SF4">
    <property type="entry name" value="METHYLTRANSFERASE TYPE 11 DOMAIN-CONTAINING PROTEIN"/>
    <property type="match status" value="1"/>
</dbReference>
<evidence type="ECO:0000313" key="5">
    <source>
        <dbReference type="EMBL" id="ORA26572.1"/>
    </source>
</evidence>
<dbReference type="CDD" id="cd02440">
    <property type="entry name" value="AdoMet_MTases"/>
    <property type="match status" value="1"/>
</dbReference>
<comment type="similarity">
    <text evidence="1">Belongs to the methyltransferase superfamily.</text>
</comment>
<reference evidence="5 6" key="1">
    <citation type="submission" date="2017-02" db="EMBL/GenBank/DDBJ databases">
        <title>The new phylogeny of genus Mycobacterium.</title>
        <authorList>
            <person name="Tortoli E."/>
            <person name="Trovato A."/>
            <person name="Cirillo D.M."/>
        </authorList>
    </citation>
    <scope>NUCLEOTIDE SEQUENCE [LARGE SCALE GENOMIC DNA]</scope>
    <source>
        <strain evidence="5 6">DSM 45057</strain>
    </source>
</reference>
<sequence length="263" mass="28585">MVVDQDGIAAFESIADIYAAYRPGYPPTLFESIEEMTARPLRAAEVIDVGAGTGIATGLLKERCARVVAVEPGAAMATQLRRLLPEVPLIRAIGEALPLKAASADIVTYAQSWHWTDPTRSTAEAMRVLRPGGALVLFWNLPDREIEWVAEQERRLLRYAPIPTFPGAHPGYVRPGVTVVDVVRRCLPNTLPAVRRIHWSRSVPIEAHIACLTSGSNLAALPSDILSRLIANERTSLLDIFPGGVVDEAYLVELVVVPASRAV</sequence>
<keyword evidence="6" id="KW-1185">Reference proteome</keyword>
<dbReference type="PANTHER" id="PTHR44942">
    <property type="entry name" value="METHYLTRANSF_11 DOMAIN-CONTAINING PROTEIN"/>
    <property type="match status" value="1"/>
</dbReference>
<dbReference type="RefSeq" id="WP_083111203.1">
    <property type="nucleotide sequence ID" value="NZ_JACKTS010000031.1"/>
</dbReference>
<dbReference type="InterPro" id="IPR051052">
    <property type="entry name" value="Diverse_substrate_MTase"/>
</dbReference>
<evidence type="ECO:0000313" key="6">
    <source>
        <dbReference type="Proteomes" id="UP000192284"/>
    </source>
</evidence>
<dbReference type="AlphaFoldDB" id="A0A1X0A967"/>
<dbReference type="InterPro" id="IPR013216">
    <property type="entry name" value="Methyltransf_11"/>
</dbReference>
<dbReference type="GO" id="GO:0008757">
    <property type="term" value="F:S-adenosylmethionine-dependent methyltransferase activity"/>
    <property type="evidence" value="ECO:0007669"/>
    <property type="project" value="InterPro"/>
</dbReference>
<dbReference type="OrthoDB" id="9797252at2"/>
<comment type="caution">
    <text evidence="5">The sequence shown here is derived from an EMBL/GenBank/DDBJ whole genome shotgun (WGS) entry which is preliminary data.</text>
</comment>
<accession>A0A1X0A967</accession>
<dbReference type="Proteomes" id="UP000192284">
    <property type="component" value="Unassembled WGS sequence"/>
</dbReference>
<dbReference type="GO" id="GO:0032259">
    <property type="term" value="P:methylation"/>
    <property type="evidence" value="ECO:0007669"/>
    <property type="project" value="UniProtKB-KW"/>
</dbReference>
<dbReference type="SUPFAM" id="SSF53335">
    <property type="entry name" value="S-adenosyl-L-methionine-dependent methyltransferases"/>
    <property type="match status" value="1"/>
</dbReference>
<dbReference type="Pfam" id="PF08241">
    <property type="entry name" value="Methyltransf_11"/>
    <property type="match status" value="1"/>
</dbReference>
<keyword evidence="3" id="KW-0808">Transferase</keyword>
<protein>
    <recommendedName>
        <fullName evidence="4">Methyltransferase type 11 domain-containing protein</fullName>
    </recommendedName>
</protein>
<dbReference type="InterPro" id="IPR029063">
    <property type="entry name" value="SAM-dependent_MTases_sf"/>
</dbReference>
<keyword evidence="2" id="KW-0489">Methyltransferase</keyword>
<evidence type="ECO:0000256" key="1">
    <source>
        <dbReference type="ARBA" id="ARBA00008361"/>
    </source>
</evidence>